<dbReference type="PANTHER" id="PTHR30006:SF2">
    <property type="entry name" value="ABC TRANSPORTER SUBSTRATE-BINDING PROTEIN"/>
    <property type="match status" value="1"/>
</dbReference>
<dbReference type="Proteomes" id="UP000799537">
    <property type="component" value="Unassembled WGS sequence"/>
</dbReference>
<evidence type="ECO:0000256" key="1">
    <source>
        <dbReference type="ARBA" id="ARBA00022729"/>
    </source>
</evidence>
<evidence type="ECO:0008006" key="5">
    <source>
        <dbReference type="Google" id="ProtNLM"/>
    </source>
</evidence>
<name>A0A6A6CZG4_ZASCE</name>
<dbReference type="Gene3D" id="3.40.190.10">
    <property type="entry name" value="Periplasmic binding protein-like II"/>
    <property type="match status" value="2"/>
</dbReference>
<evidence type="ECO:0000256" key="2">
    <source>
        <dbReference type="SAM" id="SignalP"/>
    </source>
</evidence>
<dbReference type="SUPFAM" id="SSF53850">
    <property type="entry name" value="Periplasmic binding protein-like II"/>
    <property type="match status" value="1"/>
</dbReference>
<dbReference type="GeneID" id="54568766"/>
<dbReference type="RefSeq" id="XP_033672479.1">
    <property type="nucleotide sequence ID" value="XM_033815494.1"/>
</dbReference>
<protein>
    <recommendedName>
        <fullName evidence="5">Periplasmic binding protein-like II</fullName>
    </recommendedName>
</protein>
<gene>
    <name evidence="3" type="ORF">M409DRAFT_63238</name>
</gene>
<sequence>MRTSLHSALALATVSALAQYTPTVPVDNRTLSEIYAAARREHTSNTTRPFQVFWGGDAGSQGDGIRSAWAQQFPDIPLNLTVILSKYADTRLDEAFYEGTEEPPADVVALQTLHDFPRWKTQNRLVYYKPSNFEDVLVNERDADGAFLAFAVYSFGTIYFDSSKISADEVPTSFESFGDAKWKGKLILTYPNDDDAVAYLFSLIVSRYGFSWLRALAANDVQWVRGTGTPIFELERLHNDTTSTRALTFSAGSGIEASWGVSKAVEPPENIMSWPQTAAIIAGTPQPETAKLFISWLTSNGQQNGSSPSLLTSLNEANGVSPYSSNTTIFSGFRTFETDRAQVEWWKNVFEEALGTPQGPDPLAVYPNPSA</sequence>
<organism evidence="3 4">
    <name type="scientific">Zasmidium cellare ATCC 36951</name>
    <dbReference type="NCBI Taxonomy" id="1080233"/>
    <lineage>
        <taxon>Eukaryota</taxon>
        <taxon>Fungi</taxon>
        <taxon>Dikarya</taxon>
        <taxon>Ascomycota</taxon>
        <taxon>Pezizomycotina</taxon>
        <taxon>Dothideomycetes</taxon>
        <taxon>Dothideomycetidae</taxon>
        <taxon>Mycosphaerellales</taxon>
        <taxon>Mycosphaerellaceae</taxon>
        <taxon>Zasmidium</taxon>
    </lineage>
</organism>
<keyword evidence="4" id="KW-1185">Reference proteome</keyword>
<evidence type="ECO:0000313" key="3">
    <source>
        <dbReference type="EMBL" id="KAF2171590.1"/>
    </source>
</evidence>
<dbReference type="EMBL" id="ML993582">
    <property type="protein sequence ID" value="KAF2171590.1"/>
    <property type="molecule type" value="Genomic_DNA"/>
</dbReference>
<keyword evidence="1 2" id="KW-0732">Signal</keyword>
<feature type="signal peptide" evidence="2">
    <location>
        <begin position="1"/>
        <end position="18"/>
    </location>
</feature>
<feature type="chain" id="PRO_5025550153" description="Periplasmic binding protein-like II" evidence="2">
    <location>
        <begin position="19"/>
        <end position="371"/>
    </location>
</feature>
<dbReference type="PANTHER" id="PTHR30006">
    <property type="entry name" value="THIAMINE-BINDING PERIPLASMIC PROTEIN-RELATED"/>
    <property type="match status" value="1"/>
</dbReference>
<accession>A0A6A6CZG4</accession>
<dbReference type="OrthoDB" id="124329at2759"/>
<evidence type="ECO:0000313" key="4">
    <source>
        <dbReference type="Proteomes" id="UP000799537"/>
    </source>
</evidence>
<reference evidence="3" key="1">
    <citation type="journal article" date="2020" name="Stud. Mycol.">
        <title>101 Dothideomycetes genomes: a test case for predicting lifestyles and emergence of pathogens.</title>
        <authorList>
            <person name="Haridas S."/>
            <person name="Albert R."/>
            <person name="Binder M."/>
            <person name="Bloem J."/>
            <person name="Labutti K."/>
            <person name="Salamov A."/>
            <person name="Andreopoulos B."/>
            <person name="Baker S."/>
            <person name="Barry K."/>
            <person name="Bills G."/>
            <person name="Bluhm B."/>
            <person name="Cannon C."/>
            <person name="Castanera R."/>
            <person name="Culley D."/>
            <person name="Daum C."/>
            <person name="Ezra D."/>
            <person name="Gonzalez J."/>
            <person name="Henrissat B."/>
            <person name="Kuo A."/>
            <person name="Liang C."/>
            <person name="Lipzen A."/>
            <person name="Lutzoni F."/>
            <person name="Magnuson J."/>
            <person name="Mondo S."/>
            <person name="Nolan M."/>
            <person name="Ohm R."/>
            <person name="Pangilinan J."/>
            <person name="Park H.-J."/>
            <person name="Ramirez L."/>
            <person name="Alfaro M."/>
            <person name="Sun H."/>
            <person name="Tritt A."/>
            <person name="Yoshinaga Y."/>
            <person name="Zwiers L.-H."/>
            <person name="Turgeon B."/>
            <person name="Goodwin S."/>
            <person name="Spatafora J."/>
            <person name="Crous P."/>
            <person name="Grigoriev I."/>
        </authorList>
    </citation>
    <scope>NUCLEOTIDE SEQUENCE</scope>
    <source>
        <strain evidence="3">ATCC 36951</strain>
    </source>
</reference>
<proteinExistence type="predicted"/>
<dbReference type="AlphaFoldDB" id="A0A6A6CZG4"/>